<accession>A0A1G4VME8</accession>
<dbReference type="Gene3D" id="2.60.40.740">
    <property type="match status" value="1"/>
</dbReference>
<dbReference type="Proteomes" id="UP000182124">
    <property type="component" value="Unassembled WGS sequence"/>
</dbReference>
<dbReference type="eggNOG" id="COG4932">
    <property type="taxonomic scope" value="Bacteria"/>
</dbReference>
<proteinExistence type="predicted"/>
<evidence type="ECO:0000313" key="2">
    <source>
        <dbReference type="EMBL" id="SCX08970.1"/>
    </source>
</evidence>
<dbReference type="InterPro" id="IPR013783">
    <property type="entry name" value="Ig-like_fold"/>
</dbReference>
<dbReference type="Pfam" id="PF13573">
    <property type="entry name" value="SprB"/>
    <property type="match status" value="4"/>
</dbReference>
<feature type="transmembrane region" description="Helical" evidence="1">
    <location>
        <begin position="26"/>
        <end position="45"/>
    </location>
</feature>
<evidence type="ECO:0000256" key="1">
    <source>
        <dbReference type="SAM" id="Phobius"/>
    </source>
</evidence>
<dbReference type="AlphaFoldDB" id="A0A1G4VME8"/>
<dbReference type="STRING" id="329186.SAMN02927925_01296"/>
<reference evidence="2 3" key="1">
    <citation type="submission" date="2016-10" db="EMBL/GenBank/DDBJ databases">
        <authorList>
            <person name="de Groot N.N."/>
        </authorList>
    </citation>
    <scope>NUCLEOTIDE SEQUENCE [LARGE SCALE GENOMIC DNA]</scope>
    <source>
        <strain evidence="2 3">CGMCC 1.3801</strain>
    </source>
</reference>
<sequence length="618" mass="63698">MKRKIAFFRNENPTEGITKSKSYCQYLLSIVFLFFLYGLSINSMFAQEQQDLRLLTDAYTDGQCPANDIRVLSASIDTGSPCNTCESGPVTAPLTIRVNHNTESSGRHLAICGTIVETLPGGGIVNHNLSMCFGPLLKNSDQIGGGQDLAPVDFTFTCGSTLVITDILLVWTAANGECPVTLANNPNGKYCWDNPDVNIPTTINATETHVDAECFGSATGSINLSVTGGVPPYTYAWTASNGGVIPSGQADDQDLSGLVAGSYSVIVTDSKGCTDTVSGIAIGQDPLTVPEITKAPGGATTLCGVSDPQTAINTAFSTWLNATPVPTGGTAPYGTVTIIDPANPEAPSFTGGFTTVTWSVTDACGQTDTVAATFTVLNPCAPVCEIIDSANPACYGDLTGSITVRASAGFPAYIFYLYDTSDLTQSIATSPAVDNDLNQSYATYTFTGLSGDKTYLVVVTDTVDQTPIPDIASSCQVLIDQPDAALSSQISDVDVLCYGGATGSIDLSPSGGTPPYTYAWSATNGGVIPAGQEDDQDLSGLIAGTYSVVITDANGTTGGCRAENSAVISQPAAALSSQISDVDVLCNGAATGSIDLTPSGGTPPYAYAWTASNGGVVP</sequence>
<dbReference type="eggNOG" id="COG3209">
    <property type="taxonomic scope" value="Bacteria"/>
</dbReference>
<name>A0A1G4VME8_9FLAO</name>
<dbReference type="Gene3D" id="2.60.40.10">
    <property type="entry name" value="Immunoglobulins"/>
    <property type="match status" value="1"/>
</dbReference>
<keyword evidence="1" id="KW-0472">Membrane</keyword>
<keyword evidence="1" id="KW-1133">Transmembrane helix</keyword>
<dbReference type="RefSeq" id="WP_218120818.1">
    <property type="nucleotide sequence ID" value="NZ_FMTY01000003.1"/>
</dbReference>
<protein>
    <submittedName>
        <fullName evidence="2">SprB repeat-containing protein</fullName>
    </submittedName>
</protein>
<evidence type="ECO:0000313" key="3">
    <source>
        <dbReference type="Proteomes" id="UP000182124"/>
    </source>
</evidence>
<organism evidence="2 3">
    <name type="scientific">Flavobacterium saliperosum</name>
    <dbReference type="NCBI Taxonomy" id="329186"/>
    <lineage>
        <taxon>Bacteria</taxon>
        <taxon>Pseudomonadati</taxon>
        <taxon>Bacteroidota</taxon>
        <taxon>Flavobacteriia</taxon>
        <taxon>Flavobacteriales</taxon>
        <taxon>Flavobacteriaceae</taxon>
        <taxon>Flavobacterium</taxon>
    </lineage>
</organism>
<dbReference type="EMBL" id="FMTY01000003">
    <property type="protein sequence ID" value="SCX08970.1"/>
    <property type="molecule type" value="Genomic_DNA"/>
</dbReference>
<keyword evidence="1" id="KW-0812">Transmembrane</keyword>
<feature type="non-terminal residue" evidence="2">
    <location>
        <position position="618"/>
    </location>
</feature>
<gene>
    <name evidence="2" type="ORF">SAMN02927925_01296</name>
</gene>
<dbReference type="InterPro" id="IPR025667">
    <property type="entry name" value="SprB_repeat"/>
</dbReference>